<protein>
    <submittedName>
        <fullName evidence="1">Uncharacterized protein</fullName>
    </submittedName>
</protein>
<accession>A0AAW8P781</accession>
<evidence type="ECO:0000313" key="1">
    <source>
        <dbReference type="EMBL" id="MDR9762909.1"/>
    </source>
</evidence>
<organism evidence="1 2">
    <name type="scientific">Rhizobium redzepovicii</name>
    <dbReference type="NCBI Taxonomy" id="2867518"/>
    <lineage>
        <taxon>Bacteria</taxon>
        <taxon>Pseudomonadati</taxon>
        <taxon>Pseudomonadota</taxon>
        <taxon>Alphaproteobacteria</taxon>
        <taxon>Hyphomicrobiales</taxon>
        <taxon>Rhizobiaceae</taxon>
        <taxon>Rhizobium/Agrobacterium group</taxon>
        <taxon>Rhizobium</taxon>
    </lineage>
</organism>
<dbReference type="AlphaFoldDB" id="A0AAW8P781"/>
<reference evidence="2" key="1">
    <citation type="submission" date="2023-07" db="EMBL/GenBank/DDBJ databases">
        <title>Genomic characterization of faba bean (Vicia faba) microsymbionts in Mexican soils.</title>
        <authorList>
            <person name="Rivera Orduna F.N."/>
            <person name="Guevara-Luna J."/>
            <person name="Yan J."/>
            <person name="Arroyo-Herrera I."/>
            <person name="Li Y."/>
            <person name="Vasquez-Murrieta M.S."/>
            <person name="Wang E.T."/>
        </authorList>
    </citation>
    <scope>NUCLEOTIDE SEQUENCE [LARGE SCALE GENOMIC DNA]</scope>
    <source>
        <strain evidence="2">CH6</strain>
    </source>
</reference>
<proteinExistence type="predicted"/>
<name>A0AAW8P781_9HYPH</name>
<comment type="caution">
    <text evidence="1">The sequence shown here is derived from an EMBL/GenBank/DDBJ whole genome shotgun (WGS) entry which is preliminary data.</text>
</comment>
<dbReference type="Proteomes" id="UP001269402">
    <property type="component" value="Unassembled WGS sequence"/>
</dbReference>
<dbReference type="RefSeq" id="WP_310804579.1">
    <property type="nucleotide sequence ID" value="NZ_JAVLSG010000002.1"/>
</dbReference>
<gene>
    <name evidence="1" type="ORF">RJJ37_25360</name>
</gene>
<evidence type="ECO:0000313" key="2">
    <source>
        <dbReference type="Proteomes" id="UP001269402"/>
    </source>
</evidence>
<keyword evidence="2" id="KW-1185">Reference proteome</keyword>
<dbReference type="EMBL" id="JAVLSH010000012">
    <property type="protein sequence ID" value="MDR9762909.1"/>
    <property type="molecule type" value="Genomic_DNA"/>
</dbReference>
<sequence length="94" mass="10603">MRQQDRQEYRLGSAARARIRRRMAEAAHDEKIGPHFEGLALSTSPTGSPCASTCIASATTLEQIFDQVVACLELDQLLVDHRKQMYLRCLFHEG</sequence>